<organism evidence="1 2">
    <name type="scientific">Hymenolepis diminuta</name>
    <name type="common">Rat tapeworm</name>
    <dbReference type="NCBI Taxonomy" id="6216"/>
    <lineage>
        <taxon>Eukaryota</taxon>
        <taxon>Metazoa</taxon>
        <taxon>Spiralia</taxon>
        <taxon>Lophotrochozoa</taxon>
        <taxon>Platyhelminthes</taxon>
        <taxon>Cestoda</taxon>
        <taxon>Eucestoda</taxon>
        <taxon>Cyclophyllidea</taxon>
        <taxon>Hymenolepididae</taxon>
        <taxon>Hymenolepis</taxon>
    </lineage>
</organism>
<evidence type="ECO:0000313" key="1">
    <source>
        <dbReference type="EMBL" id="VUZ42193.1"/>
    </source>
</evidence>
<keyword evidence="2" id="KW-1185">Reference proteome</keyword>
<protein>
    <submittedName>
        <fullName evidence="1">Uncharacterized protein</fullName>
    </submittedName>
</protein>
<evidence type="ECO:0000313" key="2">
    <source>
        <dbReference type="Proteomes" id="UP000321570"/>
    </source>
</evidence>
<dbReference type="Proteomes" id="UP000321570">
    <property type="component" value="Unassembled WGS sequence"/>
</dbReference>
<name>A0A564Y6L4_HYMDI</name>
<dbReference type="AlphaFoldDB" id="A0A564Y6L4"/>
<gene>
    <name evidence="1" type="ORF">WMSIL1_LOCUS2898</name>
</gene>
<sequence>MRQMFAGLEKSLSNLVAEKMAHEENKRKGASGTLNRRNALDVTYLIEATSTNRMCQFILSHVKKASLAYVNNVLNTNPIIRSLSQGLKYEHFEGTLISYPTKQVGEIIAWIVFWSDFVSGVLEDFDPNIRETVQCCISGMPYENYCTELGKFEKEIEAIMGPYIFQELKDTATFFFDTVE</sequence>
<reference evidence="1 2" key="1">
    <citation type="submission" date="2019-07" db="EMBL/GenBank/DDBJ databases">
        <authorList>
            <person name="Jastrzebski P J."/>
            <person name="Paukszto L."/>
            <person name="Jastrzebski P J."/>
        </authorList>
    </citation>
    <scope>NUCLEOTIDE SEQUENCE [LARGE SCALE GENOMIC DNA]</scope>
    <source>
        <strain evidence="1 2">WMS-il1</strain>
    </source>
</reference>
<proteinExistence type="predicted"/>
<dbReference type="EMBL" id="CABIJS010000088">
    <property type="protein sequence ID" value="VUZ42193.1"/>
    <property type="molecule type" value="Genomic_DNA"/>
</dbReference>
<accession>A0A564Y6L4</accession>